<evidence type="ECO:0000256" key="5">
    <source>
        <dbReference type="ARBA" id="ARBA00022989"/>
    </source>
</evidence>
<evidence type="ECO:0000256" key="7">
    <source>
        <dbReference type="SAM" id="Phobius"/>
    </source>
</evidence>
<feature type="transmembrane region" description="Helical" evidence="7">
    <location>
        <begin position="448"/>
        <end position="473"/>
    </location>
</feature>
<dbReference type="PANTHER" id="PTHR30250">
    <property type="entry name" value="PST FAMILY PREDICTED COLANIC ACID TRANSPORTER"/>
    <property type="match status" value="1"/>
</dbReference>
<feature type="transmembrane region" description="Helical" evidence="7">
    <location>
        <begin position="386"/>
        <end position="405"/>
    </location>
</feature>
<evidence type="ECO:0000256" key="3">
    <source>
        <dbReference type="ARBA" id="ARBA00022475"/>
    </source>
</evidence>
<dbReference type="AlphaFoldDB" id="A0A371RF70"/>
<feature type="transmembrane region" description="Helical" evidence="7">
    <location>
        <begin position="21"/>
        <end position="41"/>
    </location>
</feature>
<feature type="transmembrane region" description="Helical" evidence="7">
    <location>
        <begin position="292"/>
        <end position="310"/>
    </location>
</feature>
<comment type="similarity">
    <text evidence="2">Belongs to the polysaccharide synthase family.</text>
</comment>
<feature type="transmembrane region" description="Helical" evidence="7">
    <location>
        <begin position="322"/>
        <end position="342"/>
    </location>
</feature>
<feature type="transmembrane region" description="Helical" evidence="7">
    <location>
        <begin position="417"/>
        <end position="436"/>
    </location>
</feature>
<reference evidence="8 9" key="1">
    <citation type="submission" date="2018-08" db="EMBL/GenBank/DDBJ databases">
        <title>Parvularcula sp. SM1705, isolated from surface water of the South Sea China.</title>
        <authorList>
            <person name="Sun L."/>
        </authorList>
    </citation>
    <scope>NUCLEOTIDE SEQUENCE [LARGE SCALE GENOMIC DNA]</scope>
    <source>
        <strain evidence="8 9">SM1705</strain>
    </source>
</reference>
<evidence type="ECO:0000256" key="6">
    <source>
        <dbReference type="ARBA" id="ARBA00023136"/>
    </source>
</evidence>
<gene>
    <name evidence="8" type="ORF">DX908_01495</name>
</gene>
<keyword evidence="5 7" id="KW-1133">Transmembrane helix</keyword>
<feature type="transmembrane region" description="Helical" evidence="7">
    <location>
        <begin position="85"/>
        <end position="109"/>
    </location>
</feature>
<keyword evidence="9" id="KW-1185">Reference proteome</keyword>
<comment type="subcellular location">
    <subcellularLocation>
        <location evidence="1">Cell membrane</location>
        <topology evidence="1">Multi-pass membrane protein</topology>
    </subcellularLocation>
</comment>
<dbReference type="InParanoid" id="A0A371RF70"/>
<keyword evidence="6 7" id="KW-0472">Membrane</keyword>
<dbReference type="GO" id="GO:0005886">
    <property type="term" value="C:plasma membrane"/>
    <property type="evidence" value="ECO:0007669"/>
    <property type="project" value="UniProtKB-SubCell"/>
</dbReference>
<dbReference type="PANTHER" id="PTHR30250:SF10">
    <property type="entry name" value="LIPOPOLYSACCHARIDE BIOSYNTHESIS PROTEIN WZXC"/>
    <property type="match status" value="1"/>
</dbReference>
<dbReference type="Pfam" id="PF13440">
    <property type="entry name" value="Polysacc_synt_3"/>
    <property type="match status" value="1"/>
</dbReference>
<accession>A0A371RF70</accession>
<keyword evidence="3" id="KW-1003">Cell membrane</keyword>
<evidence type="ECO:0008006" key="10">
    <source>
        <dbReference type="Google" id="ProtNLM"/>
    </source>
</evidence>
<dbReference type="InterPro" id="IPR050833">
    <property type="entry name" value="Poly_Biosynth_Transport"/>
</dbReference>
<name>A0A371RF70_9PROT</name>
<feature type="transmembrane region" description="Helical" evidence="7">
    <location>
        <begin position="47"/>
        <end position="64"/>
    </location>
</feature>
<protein>
    <recommendedName>
        <fullName evidence="10">Lipopolysaccharide biosynthesis protein</fullName>
    </recommendedName>
</protein>
<evidence type="ECO:0000256" key="1">
    <source>
        <dbReference type="ARBA" id="ARBA00004651"/>
    </source>
</evidence>
<evidence type="ECO:0000256" key="2">
    <source>
        <dbReference type="ARBA" id="ARBA00007430"/>
    </source>
</evidence>
<feature type="transmembrane region" description="Helical" evidence="7">
    <location>
        <begin position="363"/>
        <end position="380"/>
    </location>
</feature>
<comment type="caution">
    <text evidence="8">The sequence shown here is derived from an EMBL/GenBank/DDBJ whole genome shotgun (WGS) entry which is preliminary data.</text>
</comment>
<evidence type="ECO:0000313" key="9">
    <source>
        <dbReference type="Proteomes" id="UP000264589"/>
    </source>
</evidence>
<keyword evidence="4 7" id="KW-0812">Transmembrane</keyword>
<evidence type="ECO:0000313" key="8">
    <source>
        <dbReference type="EMBL" id="RFB04070.1"/>
    </source>
</evidence>
<dbReference type="Proteomes" id="UP000264589">
    <property type="component" value="Unassembled WGS sequence"/>
</dbReference>
<evidence type="ECO:0000256" key="4">
    <source>
        <dbReference type="ARBA" id="ARBA00022692"/>
    </source>
</evidence>
<feature type="transmembrane region" description="Helical" evidence="7">
    <location>
        <begin position="115"/>
        <end position="130"/>
    </location>
</feature>
<feature type="transmembrane region" description="Helical" evidence="7">
    <location>
        <begin position="178"/>
        <end position="199"/>
    </location>
</feature>
<organism evidence="8 9">
    <name type="scientific">Parvularcula marina</name>
    <dbReference type="NCBI Taxonomy" id="2292771"/>
    <lineage>
        <taxon>Bacteria</taxon>
        <taxon>Pseudomonadati</taxon>
        <taxon>Pseudomonadota</taxon>
        <taxon>Alphaproteobacteria</taxon>
        <taxon>Parvularculales</taxon>
        <taxon>Parvularculaceae</taxon>
        <taxon>Parvularcula</taxon>
    </lineage>
</organism>
<dbReference type="EMBL" id="QUQO01000001">
    <property type="protein sequence ID" value="RFB04070.1"/>
    <property type="molecule type" value="Genomic_DNA"/>
</dbReference>
<sequence length="494" mass="54067">MNAAHQGGLTARVMRGAAIIVAGRFFLRIIGLVNTILLARLLTPEDFGLIAIGVVIIQILENMSDLSISRAVVKFRDASSEVFDTLFTISLIRGVIVMGIMFALALPAAAFYEDVRITNIFLALGLVSMVKSFRNPRFFEFERDLDFSREFIVSILTKIASVAVSIIVALIFRTYWAIILGIAAGTTMEVVLSFVFRAYRPRLSFKAFNQLIGFMGWLSASSVVIALNNKIGPLVLGRIVGAGPTGSYYIGVQLSNLVGREFAAPIVRALYPGLSSLQGQDLRMRNAFLRGVEAMAAIVAPAAFGLSFISKDATTLVLGEGWDMAAMVLAVLSPIYGLTGMLSGGQSLAMAAGKVRPVFFRELYILIIQLPVLIYTATHYGLEGALWGSVGTGIIYIGLQSRLYAMTVDDHWWRPFWIARRGLGALIPMSIWFWGIRPEVMAIEKLPLIARLLTDCTTGALLYGSTLLALWLLEGRPDGFERQVLGIVKKRRLA</sequence>
<dbReference type="FunCoup" id="A0A371RF70">
    <property type="interactions" value="95"/>
</dbReference>
<feature type="transmembrane region" description="Helical" evidence="7">
    <location>
        <begin position="151"/>
        <end position="172"/>
    </location>
</feature>
<proteinExistence type="inferred from homology"/>